<dbReference type="Proteomes" id="UP001054889">
    <property type="component" value="Unassembled WGS sequence"/>
</dbReference>
<organism evidence="5 6">
    <name type="scientific">Eleusine coracana subsp. coracana</name>
    <dbReference type="NCBI Taxonomy" id="191504"/>
    <lineage>
        <taxon>Eukaryota</taxon>
        <taxon>Viridiplantae</taxon>
        <taxon>Streptophyta</taxon>
        <taxon>Embryophyta</taxon>
        <taxon>Tracheophyta</taxon>
        <taxon>Spermatophyta</taxon>
        <taxon>Magnoliopsida</taxon>
        <taxon>Liliopsida</taxon>
        <taxon>Poales</taxon>
        <taxon>Poaceae</taxon>
        <taxon>PACMAD clade</taxon>
        <taxon>Chloridoideae</taxon>
        <taxon>Cynodonteae</taxon>
        <taxon>Eleusininae</taxon>
        <taxon>Eleusine</taxon>
    </lineage>
</organism>
<evidence type="ECO:0000256" key="2">
    <source>
        <dbReference type="ARBA" id="ARBA00022734"/>
    </source>
</evidence>
<dbReference type="AlphaFoldDB" id="A0AAV5F1W1"/>
<dbReference type="GO" id="GO:0030246">
    <property type="term" value="F:carbohydrate binding"/>
    <property type="evidence" value="ECO:0007669"/>
    <property type="project" value="UniProtKB-KW"/>
</dbReference>
<dbReference type="InterPro" id="IPR050258">
    <property type="entry name" value="Leguminous_Lectin"/>
</dbReference>
<reference evidence="5" key="2">
    <citation type="submission" date="2021-12" db="EMBL/GenBank/DDBJ databases">
        <title>Resequencing data analysis of finger millet.</title>
        <authorList>
            <person name="Hatakeyama M."/>
            <person name="Aluri S."/>
            <person name="Balachadran M.T."/>
            <person name="Sivarajan S.R."/>
            <person name="Poveda L."/>
            <person name="Shimizu-Inatsugi R."/>
            <person name="Schlapbach R."/>
            <person name="Sreeman S.M."/>
            <person name="Shimizu K.K."/>
        </authorList>
    </citation>
    <scope>NUCLEOTIDE SEQUENCE</scope>
</reference>
<dbReference type="CDD" id="cd06899">
    <property type="entry name" value="lectin_legume_LecRK_Arcelin_ConA"/>
    <property type="match status" value="1"/>
</dbReference>
<feature type="signal peptide" evidence="3">
    <location>
        <begin position="1"/>
        <end position="19"/>
    </location>
</feature>
<evidence type="ECO:0000256" key="1">
    <source>
        <dbReference type="ARBA" id="ARBA00007606"/>
    </source>
</evidence>
<evidence type="ECO:0000259" key="4">
    <source>
        <dbReference type="Pfam" id="PF00139"/>
    </source>
</evidence>
<proteinExistence type="inferred from homology"/>
<dbReference type="InterPro" id="IPR016363">
    <property type="entry name" value="L-lectin"/>
</dbReference>
<feature type="domain" description="Legume lectin" evidence="4">
    <location>
        <begin position="28"/>
        <end position="270"/>
    </location>
</feature>
<keyword evidence="6" id="KW-1185">Reference proteome</keyword>
<evidence type="ECO:0000313" key="5">
    <source>
        <dbReference type="EMBL" id="GJN28842.1"/>
    </source>
</evidence>
<dbReference type="PANTHER" id="PTHR32401">
    <property type="entry name" value="CONCANAVALIN A-LIKE LECTIN FAMILY PROTEIN"/>
    <property type="match status" value="1"/>
</dbReference>
<dbReference type="EMBL" id="BQKI01000081">
    <property type="protein sequence ID" value="GJN28842.1"/>
    <property type="molecule type" value="Genomic_DNA"/>
</dbReference>
<dbReference type="SUPFAM" id="SSF49899">
    <property type="entry name" value="Concanavalin A-like lectins/glucanases"/>
    <property type="match status" value="1"/>
</dbReference>
<dbReference type="PIRSF" id="PIRSF002690">
    <property type="entry name" value="L-type_lectin_plant"/>
    <property type="match status" value="1"/>
</dbReference>
<evidence type="ECO:0000256" key="3">
    <source>
        <dbReference type="SAM" id="SignalP"/>
    </source>
</evidence>
<comment type="caution">
    <text evidence="5">The sequence shown here is derived from an EMBL/GenBank/DDBJ whole genome shotgun (WGS) entry which is preliminary data.</text>
</comment>
<dbReference type="InterPro" id="IPR001220">
    <property type="entry name" value="Legume_lectin_dom"/>
</dbReference>
<keyword evidence="2" id="KW-0430">Lectin</keyword>
<dbReference type="Gene3D" id="2.60.120.200">
    <property type="match status" value="1"/>
</dbReference>
<evidence type="ECO:0000313" key="6">
    <source>
        <dbReference type="Proteomes" id="UP001054889"/>
    </source>
</evidence>
<dbReference type="Pfam" id="PF00139">
    <property type="entry name" value="Lectin_legB"/>
    <property type="match status" value="1"/>
</dbReference>
<sequence length="281" mass="30065">MNTRSYILFLGHLFVLCMNNHNSVVVSLSFNYNFSSPGVLAGADLTYIGDASSLGDRISLTKSSNWSSGIVASNRPLRLWDNTTTNQLQIASFTTNFSIGINPVPVNNTNQGDGMTFFIRPYPASMPRDSLGGFLALFTNPYNPNNTDFAPAVGVEFDPYENEMWDPKNAGPHVGIDVNSITSTSYTPIPAPGIRGTISASVSYDAASSTLDVAVRFDDLPGVTSRSLTAKVDMVKSGLPQEVAVGFSGATGDYIEGHQVLSWSFESSLSSKGCIATGKIF</sequence>
<gene>
    <name evidence="5" type="primary">gb17012</name>
    <name evidence="5" type="ORF">PR202_gb17012</name>
</gene>
<name>A0AAV5F1W1_ELECO</name>
<accession>A0AAV5F1W1</accession>
<protein>
    <recommendedName>
        <fullName evidence="4">Legume lectin domain-containing protein</fullName>
    </recommendedName>
</protein>
<reference evidence="5" key="1">
    <citation type="journal article" date="2018" name="DNA Res.">
        <title>Multiple hybrid de novo genome assembly of finger millet, an orphan allotetraploid crop.</title>
        <authorList>
            <person name="Hatakeyama M."/>
            <person name="Aluri S."/>
            <person name="Balachadran M.T."/>
            <person name="Sivarajan S.R."/>
            <person name="Patrignani A."/>
            <person name="Gruter S."/>
            <person name="Poveda L."/>
            <person name="Shimizu-Inatsugi R."/>
            <person name="Baeten J."/>
            <person name="Francoijs K.J."/>
            <person name="Nataraja K.N."/>
            <person name="Reddy Y.A.N."/>
            <person name="Phadnis S."/>
            <person name="Ravikumar R.L."/>
            <person name="Schlapbach R."/>
            <person name="Sreeman S.M."/>
            <person name="Shimizu K.K."/>
        </authorList>
    </citation>
    <scope>NUCLEOTIDE SEQUENCE</scope>
</reference>
<comment type="similarity">
    <text evidence="1">Belongs to the leguminous lectin family.</text>
</comment>
<feature type="chain" id="PRO_5043573887" description="Legume lectin domain-containing protein" evidence="3">
    <location>
        <begin position="20"/>
        <end position="281"/>
    </location>
</feature>
<dbReference type="PANTHER" id="PTHR32401:SF57">
    <property type="entry name" value="OS08G0334300 PROTEIN"/>
    <property type="match status" value="1"/>
</dbReference>
<keyword evidence="3" id="KW-0732">Signal</keyword>
<dbReference type="InterPro" id="IPR013320">
    <property type="entry name" value="ConA-like_dom_sf"/>
</dbReference>